<evidence type="ECO:0000256" key="1">
    <source>
        <dbReference type="ARBA" id="ARBA00023157"/>
    </source>
</evidence>
<evidence type="ECO:0000256" key="3">
    <source>
        <dbReference type="RuleBase" id="RU363034"/>
    </source>
</evidence>
<keyword evidence="4" id="KW-0812">Transmembrane</keyword>
<sequence length="319" mass="35244">MIFNSILAFVLNLLSVVAVFSQYIIEPVYVNESALVPRVVNGYVAALGDVPYQVSFKAIATRVSYYHTFCGGVIIGRTKLVTAAHCFEARNSESSGESISEEVMNKLAVAGTLLNGEIYQAEDKPTGAQWRKISTVSYPSSYRFPSNDIAIVITLLPFNFNEHIAPISYARSFEDYRGECLVSGYGRRSKKKKLTSDKLLLATLEVLPLYWCTKMHRKNMPSFICTSDKISDVAQGDSGGPLVCSGTKEHEEGSKGILVGIVSGHSRAGSFFTRVSSYAQYIGPNEVNSGQTLKCYCYQIILLHYGFSILYFVFLFPLS</sequence>
<comment type="similarity">
    <text evidence="2">Belongs to the peptidase S1 family. CLIP subfamily.</text>
</comment>
<organism evidence="7">
    <name type="scientific">Ostrinia furnacalis</name>
    <name type="common">Asian corn borer</name>
    <dbReference type="NCBI Taxonomy" id="93504"/>
    <lineage>
        <taxon>Eukaryota</taxon>
        <taxon>Metazoa</taxon>
        <taxon>Ecdysozoa</taxon>
        <taxon>Arthropoda</taxon>
        <taxon>Hexapoda</taxon>
        <taxon>Insecta</taxon>
        <taxon>Pterygota</taxon>
        <taxon>Neoptera</taxon>
        <taxon>Endopterygota</taxon>
        <taxon>Lepidoptera</taxon>
        <taxon>Glossata</taxon>
        <taxon>Ditrysia</taxon>
        <taxon>Pyraloidea</taxon>
        <taxon>Crambidae</taxon>
        <taxon>Pyraustinae</taxon>
        <taxon>Ostrinia</taxon>
    </lineage>
</organism>
<reference evidence="7" key="1">
    <citation type="journal article" date="2015" name="Insect Biochem. Mol. Biol.">
        <title>Multiple delta 11-desaturase genes selectively used for sex pheromone biosynthesis are conserved in Ostrinia moth genomes.</title>
        <authorList>
            <person name="Fujii T."/>
            <person name="Yasukochi Y."/>
            <person name="Rong Y."/>
            <person name="Matsuo T."/>
            <person name="Ishikawa Y."/>
        </authorList>
    </citation>
    <scope>NUCLEOTIDE SEQUENCE</scope>
</reference>
<dbReference type="PROSITE" id="PS00134">
    <property type="entry name" value="TRYPSIN_HIS"/>
    <property type="match status" value="1"/>
</dbReference>
<keyword evidence="4" id="KW-1133">Transmembrane helix</keyword>
<evidence type="ECO:0000256" key="4">
    <source>
        <dbReference type="SAM" id="Phobius"/>
    </source>
</evidence>
<evidence type="ECO:0000256" key="2">
    <source>
        <dbReference type="ARBA" id="ARBA00024195"/>
    </source>
</evidence>
<dbReference type="GO" id="GO:0006508">
    <property type="term" value="P:proteolysis"/>
    <property type="evidence" value="ECO:0007669"/>
    <property type="project" value="UniProtKB-KW"/>
</dbReference>
<name>A0A0F7R7Y6_OSTFU</name>
<evidence type="ECO:0000259" key="6">
    <source>
        <dbReference type="PROSITE" id="PS50240"/>
    </source>
</evidence>
<dbReference type="EMBL" id="LC020023">
    <property type="protein sequence ID" value="BAR72987.1"/>
    <property type="molecule type" value="Genomic_DNA"/>
</dbReference>
<feature type="signal peptide" evidence="5">
    <location>
        <begin position="1"/>
        <end position="21"/>
    </location>
</feature>
<dbReference type="InterPro" id="IPR001314">
    <property type="entry name" value="Peptidase_S1A"/>
</dbReference>
<gene>
    <name evidence="7" type="primary">furSPL4</name>
</gene>
<dbReference type="AlphaFoldDB" id="A0A0F7R7Y6"/>
<evidence type="ECO:0000313" key="7">
    <source>
        <dbReference type="EMBL" id="BAR72987.1"/>
    </source>
</evidence>
<keyword evidence="1" id="KW-1015">Disulfide bond</keyword>
<dbReference type="PRINTS" id="PR00722">
    <property type="entry name" value="CHYMOTRYPSIN"/>
</dbReference>
<dbReference type="InterPro" id="IPR009003">
    <property type="entry name" value="Peptidase_S1_PA"/>
</dbReference>
<keyword evidence="3" id="KW-0720">Serine protease</keyword>
<accession>A0A0F7R7Y6</accession>
<dbReference type="InterPro" id="IPR051487">
    <property type="entry name" value="Ser/Thr_Proteases_Immune/Dev"/>
</dbReference>
<dbReference type="InterPro" id="IPR043504">
    <property type="entry name" value="Peptidase_S1_PA_chymotrypsin"/>
</dbReference>
<feature type="transmembrane region" description="Helical" evidence="4">
    <location>
        <begin position="298"/>
        <end position="318"/>
    </location>
</feature>
<dbReference type="PROSITE" id="PS50240">
    <property type="entry name" value="TRYPSIN_DOM"/>
    <property type="match status" value="1"/>
</dbReference>
<dbReference type="CDD" id="cd00190">
    <property type="entry name" value="Tryp_SPc"/>
    <property type="match status" value="1"/>
</dbReference>
<dbReference type="Pfam" id="PF00089">
    <property type="entry name" value="Trypsin"/>
    <property type="match status" value="1"/>
</dbReference>
<keyword evidence="4" id="KW-0472">Membrane</keyword>
<dbReference type="InterPro" id="IPR018114">
    <property type="entry name" value="TRYPSIN_HIS"/>
</dbReference>
<proteinExistence type="inferred from homology"/>
<dbReference type="InterPro" id="IPR001254">
    <property type="entry name" value="Trypsin_dom"/>
</dbReference>
<dbReference type="PANTHER" id="PTHR24256">
    <property type="entry name" value="TRYPTASE-RELATED"/>
    <property type="match status" value="1"/>
</dbReference>
<dbReference type="GO" id="GO:0004252">
    <property type="term" value="F:serine-type endopeptidase activity"/>
    <property type="evidence" value="ECO:0007669"/>
    <property type="project" value="InterPro"/>
</dbReference>
<dbReference type="InterPro" id="IPR033116">
    <property type="entry name" value="TRYPSIN_SER"/>
</dbReference>
<keyword evidence="3 7" id="KW-0645">Protease</keyword>
<evidence type="ECO:0000256" key="5">
    <source>
        <dbReference type="SAM" id="SignalP"/>
    </source>
</evidence>
<dbReference type="PROSITE" id="PS00135">
    <property type="entry name" value="TRYPSIN_SER"/>
    <property type="match status" value="1"/>
</dbReference>
<keyword evidence="3" id="KW-0378">Hydrolase</keyword>
<protein>
    <submittedName>
        <fullName evidence="7">Serine protease</fullName>
    </submittedName>
</protein>
<feature type="chain" id="PRO_5002521142" evidence="5">
    <location>
        <begin position="22"/>
        <end position="319"/>
    </location>
</feature>
<feature type="domain" description="Peptidase S1" evidence="6">
    <location>
        <begin position="39"/>
        <end position="282"/>
    </location>
</feature>
<dbReference type="SMART" id="SM00020">
    <property type="entry name" value="Tryp_SPc"/>
    <property type="match status" value="1"/>
</dbReference>
<dbReference type="Gene3D" id="2.40.10.10">
    <property type="entry name" value="Trypsin-like serine proteases"/>
    <property type="match status" value="1"/>
</dbReference>
<keyword evidence="5" id="KW-0732">Signal</keyword>
<dbReference type="SUPFAM" id="SSF50494">
    <property type="entry name" value="Trypsin-like serine proteases"/>
    <property type="match status" value="1"/>
</dbReference>